<comment type="caution">
    <text evidence="4">The sequence shown here is derived from an EMBL/GenBank/DDBJ whole genome shotgun (WGS) entry which is preliminary data.</text>
</comment>
<keyword evidence="2" id="KW-1133">Transmembrane helix</keyword>
<name>A0A7K1XTR2_9SPHI</name>
<keyword evidence="4" id="KW-0482">Metalloprotease</keyword>
<dbReference type="CDD" id="cd07341">
    <property type="entry name" value="M56_BlaR1_MecR1_like"/>
    <property type="match status" value="1"/>
</dbReference>
<accession>A0A7K1XTR2</accession>
<feature type="transmembrane region" description="Helical" evidence="2">
    <location>
        <begin position="20"/>
        <end position="41"/>
    </location>
</feature>
<gene>
    <name evidence="4" type="ORF">GS398_03770</name>
</gene>
<sequence>MDFFNTHSLPDSLVKALCSALLHSLWQGILLAIATGLVVVVTRRARAAARYNALLLLLGLYTLAFAVTLGTGVMKIAASNPVSELKRVHITGNHAPAKIEAPGSGLSFDQAGNFLSGFVERYSTVFVLAWLLVVTLRIVQLGVGLQDVYRLRRHLVFAVSQEWNGRLARMAHEMGVNRVVRVMESGLARAPMAIGYLKPLILVPVGLLSSLSTAEAEAVLFHELAHIYRRDYLANLLMSLAEILFFFNPAVHWISALIRDERENCCDDMVLRRVPDKKDYIRALVACQEYQSPAPAFAMQLHGKNNVLLSRVKRMVSNRNQSLNGLEKGVMAACLLMVCVLTVAFSGGPAAGSKISGRKSLAHGERQLNKVVSPADKPAPGSLIPHVQPATVPDPASPEAKRDTVPSQESAAKIRIFNPGDLRDNTTVSCANGNMQTVVVKLDGTLYQVNRLNDRIASMQVNAKTIAPAEYGPHLSRIDQILQSQAQLSQLSAANTASLGTLTTPLNYPSREPYAGYHANYQARSDVYQEEADERTKRDRLVADLVSDGVIQSPSGLTSFKLSTEEFIVNGRRMPQPVYERYKKAYVKPIEKGKKGTWAWYYNFDSKTEVKDF</sequence>
<keyword evidence="4" id="KW-0378">Hydrolase</keyword>
<feature type="transmembrane region" description="Helical" evidence="2">
    <location>
        <begin position="122"/>
        <end position="145"/>
    </location>
</feature>
<keyword evidence="2" id="KW-0472">Membrane</keyword>
<dbReference type="EMBL" id="WVHS01000001">
    <property type="protein sequence ID" value="MXV14403.1"/>
    <property type="molecule type" value="Genomic_DNA"/>
</dbReference>
<dbReference type="PANTHER" id="PTHR34978:SF3">
    <property type="entry name" value="SLR0241 PROTEIN"/>
    <property type="match status" value="1"/>
</dbReference>
<feature type="domain" description="Peptidase M56" evidence="3">
    <location>
        <begin position="32"/>
        <end position="313"/>
    </location>
</feature>
<keyword evidence="4" id="KW-0645">Protease</keyword>
<dbReference type="Gene3D" id="3.30.2010.10">
    <property type="entry name" value="Metalloproteases ('zincins'), catalytic domain"/>
    <property type="match status" value="1"/>
</dbReference>
<proteinExistence type="predicted"/>
<dbReference type="RefSeq" id="WP_160905377.1">
    <property type="nucleotide sequence ID" value="NZ_WVHS01000001.1"/>
</dbReference>
<dbReference type="InterPro" id="IPR008756">
    <property type="entry name" value="Peptidase_M56"/>
</dbReference>
<dbReference type="InterPro" id="IPR052173">
    <property type="entry name" value="Beta-lactam_resp_regulator"/>
</dbReference>
<reference evidence="4 5" key="1">
    <citation type="submission" date="2019-11" db="EMBL/GenBank/DDBJ databases">
        <title>Pedobacter sp. HMF7056 Genome sequencing and assembly.</title>
        <authorList>
            <person name="Kang H."/>
            <person name="Kim H."/>
            <person name="Joh K."/>
        </authorList>
    </citation>
    <scope>NUCLEOTIDE SEQUENCE [LARGE SCALE GENOMIC DNA]</scope>
    <source>
        <strain evidence="4 5">HMF7056</strain>
    </source>
</reference>
<feature type="transmembrane region" description="Helical" evidence="2">
    <location>
        <begin position="53"/>
        <end position="78"/>
    </location>
</feature>
<dbReference type="PANTHER" id="PTHR34978">
    <property type="entry name" value="POSSIBLE SENSOR-TRANSDUCER PROTEIN BLAR"/>
    <property type="match status" value="1"/>
</dbReference>
<organism evidence="4 5">
    <name type="scientific">Hufsiella ginkgonis</name>
    <dbReference type="NCBI Taxonomy" id="2695274"/>
    <lineage>
        <taxon>Bacteria</taxon>
        <taxon>Pseudomonadati</taxon>
        <taxon>Bacteroidota</taxon>
        <taxon>Sphingobacteriia</taxon>
        <taxon>Sphingobacteriales</taxon>
        <taxon>Sphingobacteriaceae</taxon>
        <taxon>Hufsiella</taxon>
    </lineage>
</organism>
<dbReference type="AlphaFoldDB" id="A0A7K1XTR2"/>
<dbReference type="Pfam" id="PF05569">
    <property type="entry name" value="Peptidase_M56"/>
    <property type="match status" value="1"/>
</dbReference>
<evidence type="ECO:0000313" key="5">
    <source>
        <dbReference type="Proteomes" id="UP000451233"/>
    </source>
</evidence>
<evidence type="ECO:0000256" key="2">
    <source>
        <dbReference type="SAM" id="Phobius"/>
    </source>
</evidence>
<evidence type="ECO:0000313" key="4">
    <source>
        <dbReference type="EMBL" id="MXV14403.1"/>
    </source>
</evidence>
<dbReference type="GO" id="GO:0006508">
    <property type="term" value="P:proteolysis"/>
    <property type="evidence" value="ECO:0007669"/>
    <property type="project" value="UniProtKB-KW"/>
</dbReference>
<evidence type="ECO:0000259" key="3">
    <source>
        <dbReference type="Pfam" id="PF05569"/>
    </source>
</evidence>
<keyword evidence="5" id="KW-1185">Reference proteome</keyword>
<protein>
    <submittedName>
        <fullName evidence="4">M48 family metalloprotease</fullName>
    </submittedName>
</protein>
<feature type="transmembrane region" description="Helical" evidence="2">
    <location>
        <begin position="330"/>
        <end position="351"/>
    </location>
</feature>
<feature type="transmembrane region" description="Helical" evidence="2">
    <location>
        <begin position="232"/>
        <end position="254"/>
    </location>
</feature>
<feature type="region of interest" description="Disordered" evidence="1">
    <location>
        <begin position="372"/>
        <end position="410"/>
    </location>
</feature>
<dbReference type="GO" id="GO:0008237">
    <property type="term" value="F:metallopeptidase activity"/>
    <property type="evidence" value="ECO:0007669"/>
    <property type="project" value="UniProtKB-KW"/>
</dbReference>
<evidence type="ECO:0000256" key="1">
    <source>
        <dbReference type="SAM" id="MobiDB-lite"/>
    </source>
</evidence>
<keyword evidence="2" id="KW-0812">Transmembrane</keyword>
<dbReference type="Proteomes" id="UP000451233">
    <property type="component" value="Unassembled WGS sequence"/>
</dbReference>